<sequence length="394" mass="43614">MVSFWPWKGNDTSAASFEKTLSTLSTKIAQATTRLDQQRQSSRRIKALWTLYSTFAYLFYSIILALVLGWESWGIKEYAAIAGGPVLIYGVRTLSSRIFDYRISRIQRRLDDFHKQREETIEKLKVATKYNSTQQLLEKYGGESPKPSPRPKGQTEKGKPAQQPQHVPRTGLPPPPTANIRRPPSASQTQNEPPSPDHASPPLELTQGGLQTPQQPSFPPPFSPQPPTDQPSFAPNAFPQNGESIEQPHWYDRLLDVLLGEDETQPRNRMVMICIACRLVNGQAPPGIKTPEELGRWRCGSCGAWNGVESETTKILNNLRQGAVPAEGTWEPVSKAEADTQSSESTEEGVMVASSGEEQVDSIGSDAEDQTEEEPKPAPVRRSKRGAKGSKAQE</sequence>
<dbReference type="PANTHER" id="PTHR22166">
    <property type="entry name" value="ENDOPLASMIC RETICULUM JUNCTION FORMATION PROTEIN LUNAPARK"/>
    <property type="match status" value="1"/>
</dbReference>
<keyword evidence="1" id="KW-1133">Transmembrane helix</keyword>
<comment type="similarity">
    <text evidence="1">Belongs to the lunapark family.</text>
</comment>
<dbReference type="EMBL" id="JAQJAE010000001">
    <property type="protein sequence ID" value="KAJ5616527.1"/>
    <property type="molecule type" value="Genomic_DNA"/>
</dbReference>
<comment type="caution">
    <text evidence="1">Lacks conserved residue(s) required for the propagation of feature annotation.</text>
</comment>
<feature type="transmembrane region" description="Helical" evidence="1">
    <location>
        <begin position="47"/>
        <end position="68"/>
    </location>
</feature>
<dbReference type="GO" id="GO:0071788">
    <property type="term" value="P:endoplasmic reticulum tubular network maintenance"/>
    <property type="evidence" value="ECO:0007669"/>
    <property type="project" value="UniProtKB-UniRule"/>
</dbReference>
<protein>
    <recommendedName>
        <fullName evidence="1">Endoplasmic reticulum junction formation protein lunapark</fullName>
    </recommendedName>
</protein>
<comment type="domain">
    <text evidence="1">The C4-type zinc finger motif is necessary both for its ER three-way tubular junction localization and formation.</text>
</comment>
<dbReference type="Proteomes" id="UP001213799">
    <property type="component" value="Unassembled WGS sequence"/>
</dbReference>
<keyword evidence="1" id="KW-0862">Zinc</keyword>
<evidence type="ECO:0000256" key="2">
    <source>
        <dbReference type="SAM" id="MobiDB-lite"/>
    </source>
</evidence>
<feature type="region of interest" description="Disordered" evidence="2">
    <location>
        <begin position="326"/>
        <end position="394"/>
    </location>
</feature>
<organism evidence="4 5">
    <name type="scientific">Penicillium hordei</name>
    <dbReference type="NCBI Taxonomy" id="40994"/>
    <lineage>
        <taxon>Eukaryota</taxon>
        <taxon>Fungi</taxon>
        <taxon>Dikarya</taxon>
        <taxon>Ascomycota</taxon>
        <taxon>Pezizomycotina</taxon>
        <taxon>Eurotiomycetes</taxon>
        <taxon>Eurotiomycetidae</taxon>
        <taxon>Eurotiales</taxon>
        <taxon>Aspergillaceae</taxon>
        <taxon>Penicillium</taxon>
    </lineage>
</organism>
<feature type="region of interest" description="Disordered" evidence="2">
    <location>
        <begin position="139"/>
        <end position="244"/>
    </location>
</feature>
<evidence type="ECO:0000256" key="1">
    <source>
        <dbReference type="RuleBase" id="RU367073"/>
    </source>
</evidence>
<comment type="function">
    <text evidence="1">Plays a role in determining ER morphology.</text>
</comment>
<dbReference type="GO" id="GO:0008270">
    <property type="term" value="F:zinc ion binding"/>
    <property type="evidence" value="ECO:0007669"/>
    <property type="project" value="UniProtKB-KW"/>
</dbReference>
<reference evidence="4" key="2">
    <citation type="submission" date="2023-01" db="EMBL/GenBank/DDBJ databases">
        <authorList>
            <person name="Petersen C."/>
        </authorList>
    </citation>
    <scope>NUCLEOTIDE SEQUENCE</scope>
    <source>
        <strain evidence="4">IBT 12815</strain>
    </source>
</reference>
<dbReference type="PANTHER" id="PTHR22166:SF12">
    <property type="entry name" value="ENDOPLASMIC RETICULUM JUNCTION FORMATION PROTEIN LUNAPARK"/>
    <property type="match status" value="1"/>
</dbReference>
<evidence type="ECO:0000313" key="4">
    <source>
        <dbReference type="EMBL" id="KAJ5616527.1"/>
    </source>
</evidence>
<dbReference type="GO" id="GO:1903373">
    <property type="term" value="P:positive regulation of endoplasmic reticulum tubular network organization"/>
    <property type="evidence" value="ECO:0007669"/>
    <property type="project" value="UniProtKB-UniRule"/>
</dbReference>
<dbReference type="GO" id="GO:0098826">
    <property type="term" value="C:endoplasmic reticulum tubular network membrane"/>
    <property type="evidence" value="ECO:0007669"/>
    <property type="project" value="UniProtKB-UniRule"/>
</dbReference>
<gene>
    <name evidence="4" type="ORF">N7537_001641</name>
</gene>
<keyword evidence="1" id="KW-0472">Membrane</keyword>
<dbReference type="AlphaFoldDB" id="A0AAD6EHM1"/>
<name>A0AAD6EHM1_9EURO</name>
<keyword evidence="1" id="KW-0812">Transmembrane</keyword>
<keyword evidence="1" id="KW-0256">Endoplasmic reticulum</keyword>
<accession>A0AAD6EHM1</accession>
<reference evidence="4" key="1">
    <citation type="journal article" date="2023" name="IMA Fungus">
        <title>Comparative genomic study of the Penicillium genus elucidates a diverse pangenome and 15 lateral gene transfer events.</title>
        <authorList>
            <person name="Petersen C."/>
            <person name="Sorensen T."/>
            <person name="Nielsen M.R."/>
            <person name="Sondergaard T.E."/>
            <person name="Sorensen J.L."/>
            <person name="Fitzpatrick D.A."/>
            <person name="Frisvad J.C."/>
            <person name="Nielsen K.L."/>
        </authorList>
    </citation>
    <scope>NUCLEOTIDE SEQUENCE</scope>
    <source>
        <strain evidence="4">IBT 12815</strain>
    </source>
</reference>
<evidence type="ECO:0000259" key="3">
    <source>
        <dbReference type="Pfam" id="PF10058"/>
    </source>
</evidence>
<dbReference type="InterPro" id="IPR040115">
    <property type="entry name" value="Lnp"/>
</dbReference>
<comment type="subcellular location">
    <subcellularLocation>
        <location evidence="1">Endoplasmic reticulum membrane</location>
        <topology evidence="1">Multi-pass membrane protein</topology>
    </subcellularLocation>
</comment>
<feature type="compositionally biased region" description="Pro residues" evidence="2">
    <location>
        <begin position="216"/>
        <end position="229"/>
    </location>
</feature>
<feature type="domain" description="Lunapark zinc ribbon" evidence="3">
    <location>
        <begin position="250"/>
        <end position="306"/>
    </location>
</feature>
<evidence type="ECO:0000313" key="5">
    <source>
        <dbReference type="Proteomes" id="UP001213799"/>
    </source>
</evidence>
<dbReference type="InterPro" id="IPR019273">
    <property type="entry name" value="Lunapark_Znf"/>
</dbReference>
<keyword evidence="1" id="KW-0863">Zinc-finger</keyword>
<dbReference type="Pfam" id="PF10058">
    <property type="entry name" value="Zn_ribbon_10"/>
    <property type="match status" value="1"/>
</dbReference>
<comment type="caution">
    <text evidence="4">The sequence shown here is derived from an EMBL/GenBank/DDBJ whole genome shotgun (WGS) entry which is preliminary data.</text>
</comment>
<keyword evidence="1" id="KW-0479">Metal-binding</keyword>
<dbReference type="RefSeq" id="XP_056757694.1">
    <property type="nucleotide sequence ID" value="XM_056892699.1"/>
</dbReference>
<dbReference type="GeneID" id="81582941"/>
<proteinExistence type="inferred from homology"/>
<keyword evidence="5" id="KW-1185">Reference proteome</keyword>
<feature type="compositionally biased region" description="Basic residues" evidence="2">
    <location>
        <begin position="379"/>
        <end position="388"/>
    </location>
</feature>